<dbReference type="Proteomes" id="UP001396334">
    <property type="component" value="Unassembled WGS sequence"/>
</dbReference>
<evidence type="ECO:0000313" key="1">
    <source>
        <dbReference type="EMBL" id="KAK9032216.1"/>
    </source>
</evidence>
<evidence type="ECO:0000313" key="2">
    <source>
        <dbReference type="Proteomes" id="UP001396334"/>
    </source>
</evidence>
<protein>
    <submittedName>
        <fullName evidence="1">Uncharacterized protein</fullName>
    </submittedName>
</protein>
<dbReference type="EMBL" id="JBBPBN010000009">
    <property type="protein sequence ID" value="KAK9032216.1"/>
    <property type="molecule type" value="Genomic_DNA"/>
</dbReference>
<proteinExistence type="predicted"/>
<comment type="caution">
    <text evidence="1">The sequence shown here is derived from an EMBL/GenBank/DDBJ whole genome shotgun (WGS) entry which is preliminary data.</text>
</comment>
<organism evidence="1 2">
    <name type="scientific">Hibiscus sabdariffa</name>
    <name type="common">roselle</name>
    <dbReference type="NCBI Taxonomy" id="183260"/>
    <lineage>
        <taxon>Eukaryota</taxon>
        <taxon>Viridiplantae</taxon>
        <taxon>Streptophyta</taxon>
        <taxon>Embryophyta</taxon>
        <taxon>Tracheophyta</taxon>
        <taxon>Spermatophyta</taxon>
        <taxon>Magnoliopsida</taxon>
        <taxon>eudicotyledons</taxon>
        <taxon>Gunneridae</taxon>
        <taxon>Pentapetalae</taxon>
        <taxon>rosids</taxon>
        <taxon>malvids</taxon>
        <taxon>Malvales</taxon>
        <taxon>Malvaceae</taxon>
        <taxon>Malvoideae</taxon>
        <taxon>Hibiscus</taxon>
    </lineage>
</organism>
<reference evidence="1 2" key="1">
    <citation type="journal article" date="2024" name="G3 (Bethesda)">
        <title>Genome assembly of Hibiscus sabdariffa L. provides insights into metabolisms of medicinal natural products.</title>
        <authorList>
            <person name="Kim T."/>
        </authorList>
    </citation>
    <scope>NUCLEOTIDE SEQUENCE [LARGE SCALE GENOMIC DNA]</scope>
    <source>
        <strain evidence="1">TK-2024</strain>
        <tissue evidence="1">Old leaves</tissue>
    </source>
</reference>
<name>A0ABR2T3Z4_9ROSI</name>
<keyword evidence="2" id="KW-1185">Reference proteome</keyword>
<gene>
    <name evidence="1" type="ORF">V6N11_056491</name>
</gene>
<sequence>MFSDFHRYPATLFAMDPDFPIGEDEIRELFTEICVDSVHIIQDNFPGDEQPLFARMVLRSVTNVDQFFEREKCS</sequence>
<accession>A0ABR2T3Z4</accession>